<protein>
    <recommendedName>
        <fullName evidence="2">Aldolase</fullName>
    </recommendedName>
</protein>
<gene>
    <name evidence="1" type="ORF">METZ01_LOCUS515440</name>
</gene>
<accession>A0A383F0B7</accession>
<dbReference type="InterPro" id="IPR009945">
    <property type="entry name" value="ATPase_inh_sub_z"/>
</dbReference>
<dbReference type="EMBL" id="UINC01230452">
    <property type="protein sequence ID" value="SVE62586.1"/>
    <property type="molecule type" value="Genomic_DNA"/>
</dbReference>
<reference evidence="1" key="1">
    <citation type="submission" date="2018-05" db="EMBL/GenBank/DDBJ databases">
        <authorList>
            <person name="Lanie J.A."/>
            <person name="Ng W.-L."/>
            <person name="Kazmierczak K.M."/>
            <person name="Andrzejewski T.M."/>
            <person name="Davidsen T.M."/>
            <person name="Wayne K.J."/>
            <person name="Tettelin H."/>
            <person name="Glass J.I."/>
            <person name="Rusch D."/>
            <person name="Podicherti R."/>
            <person name="Tsui H.-C.T."/>
            <person name="Winkler M.E."/>
        </authorList>
    </citation>
    <scope>NUCLEOTIDE SEQUENCE</scope>
</reference>
<organism evidence="1">
    <name type="scientific">marine metagenome</name>
    <dbReference type="NCBI Taxonomy" id="408172"/>
    <lineage>
        <taxon>unclassified sequences</taxon>
        <taxon>metagenomes</taxon>
        <taxon>ecological metagenomes</taxon>
    </lineage>
</organism>
<dbReference type="PIRSF" id="PIRSF031780">
    <property type="entry name" value="UCP031780"/>
    <property type="match status" value="1"/>
</dbReference>
<dbReference type="InterPro" id="IPR038293">
    <property type="entry name" value="ATPase_inh_sub_z_sf"/>
</dbReference>
<dbReference type="Pfam" id="PF07345">
    <property type="entry name" value="ATPaseInh_sub_z"/>
    <property type="match status" value="1"/>
</dbReference>
<evidence type="ECO:0000313" key="1">
    <source>
        <dbReference type="EMBL" id="SVE62586.1"/>
    </source>
</evidence>
<dbReference type="AlphaFoldDB" id="A0A383F0B7"/>
<dbReference type="Gene3D" id="1.10.790.20">
    <property type="entry name" value="Domain of unknown function DUF1476"/>
    <property type="match status" value="1"/>
</dbReference>
<name>A0A383F0B7_9ZZZZ</name>
<evidence type="ECO:0008006" key="2">
    <source>
        <dbReference type="Google" id="ProtNLM"/>
    </source>
</evidence>
<proteinExistence type="predicted"/>
<sequence length="105" mass="12346">MSSFNEREKGFEAKYQHDQEAQFKIRAIRNKLVGEWGASLIKPENEEIYVKEVRLSDLEKPGDDDLIDKLLSDFESKNLGIKREEIIKKIEECERLAVEKFNKTE</sequence>